<name>A0ABQ3FZU4_9BURK</name>
<proteinExistence type="predicted"/>
<keyword evidence="4" id="KW-1185">Reference proteome</keyword>
<dbReference type="EMBL" id="BMYK01000004">
    <property type="protein sequence ID" value="GHC79424.1"/>
    <property type="molecule type" value="Genomic_DNA"/>
</dbReference>
<gene>
    <name evidence="3" type="ORF">GCM10007320_20670</name>
</gene>
<sequence>MTPAVASAARPAHGLRLDAPLWAAMLLAPAAAWAWHALAPRGAATAMPDGPGLWMLLLVAPVLEEIVFRAGLQASLVRRGWQPGLAIVLASAAFAAWHLAAGQGLAALAVFLPSLVFGHAYARHGLACAMACHAWFNACHLAAIAVS</sequence>
<feature type="transmembrane region" description="Helical" evidence="1">
    <location>
        <begin position="124"/>
        <end position="146"/>
    </location>
</feature>
<accession>A0ABQ3FZU4</accession>
<dbReference type="Proteomes" id="UP000626210">
    <property type="component" value="Unassembled WGS sequence"/>
</dbReference>
<dbReference type="InterPro" id="IPR003675">
    <property type="entry name" value="Rce1/LyrA-like_dom"/>
</dbReference>
<evidence type="ECO:0000259" key="2">
    <source>
        <dbReference type="Pfam" id="PF02517"/>
    </source>
</evidence>
<evidence type="ECO:0000256" key="1">
    <source>
        <dbReference type="SAM" id="Phobius"/>
    </source>
</evidence>
<evidence type="ECO:0000313" key="3">
    <source>
        <dbReference type="EMBL" id="GHC79424.1"/>
    </source>
</evidence>
<protein>
    <recommendedName>
        <fullName evidence="2">CAAX prenyl protease 2/Lysostaphin resistance protein A-like domain-containing protein</fullName>
    </recommendedName>
</protein>
<feature type="transmembrane region" description="Helical" evidence="1">
    <location>
        <begin position="21"/>
        <end position="39"/>
    </location>
</feature>
<keyword evidence="1" id="KW-1133">Transmembrane helix</keyword>
<reference evidence="4" key="1">
    <citation type="journal article" date="2019" name="Int. J. Syst. Evol. Microbiol.">
        <title>The Global Catalogue of Microorganisms (GCM) 10K type strain sequencing project: providing services to taxonomists for standard genome sequencing and annotation.</title>
        <authorList>
            <consortium name="The Broad Institute Genomics Platform"/>
            <consortium name="The Broad Institute Genome Sequencing Center for Infectious Disease"/>
            <person name="Wu L."/>
            <person name="Ma J."/>
        </authorList>
    </citation>
    <scope>NUCLEOTIDE SEQUENCE [LARGE SCALE GENOMIC DNA]</scope>
    <source>
        <strain evidence="4">KCTC 23314</strain>
    </source>
</reference>
<dbReference type="Pfam" id="PF02517">
    <property type="entry name" value="Rce1-like"/>
    <property type="match status" value="1"/>
</dbReference>
<comment type="caution">
    <text evidence="3">The sequence shown here is derived from an EMBL/GenBank/DDBJ whole genome shotgun (WGS) entry which is preliminary data.</text>
</comment>
<keyword evidence="1" id="KW-0472">Membrane</keyword>
<evidence type="ECO:0000313" key="4">
    <source>
        <dbReference type="Proteomes" id="UP000626210"/>
    </source>
</evidence>
<feature type="domain" description="CAAX prenyl protease 2/Lysostaphin resistance protein A-like" evidence="2">
    <location>
        <begin position="53"/>
        <end position="138"/>
    </location>
</feature>
<feature type="transmembrane region" description="Helical" evidence="1">
    <location>
        <begin position="51"/>
        <end position="72"/>
    </location>
</feature>
<organism evidence="3 4">
    <name type="scientific">Pseudorhodoferax aquiterrae</name>
    <dbReference type="NCBI Taxonomy" id="747304"/>
    <lineage>
        <taxon>Bacteria</taxon>
        <taxon>Pseudomonadati</taxon>
        <taxon>Pseudomonadota</taxon>
        <taxon>Betaproteobacteria</taxon>
        <taxon>Burkholderiales</taxon>
        <taxon>Comamonadaceae</taxon>
    </lineage>
</organism>
<feature type="transmembrane region" description="Helical" evidence="1">
    <location>
        <begin position="84"/>
        <end position="112"/>
    </location>
</feature>
<keyword evidence="1" id="KW-0812">Transmembrane</keyword>
<dbReference type="NCBIfam" id="NF033192">
    <property type="entry name" value="JDVT-CAAX"/>
    <property type="match status" value="1"/>
</dbReference>